<dbReference type="SUPFAM" id="SSF51445">
    <property type="entry name" value="(Trans)glycosidases"/>
    <property type="match status" value="1"/>
</dbReference>
<dbReference type="FunFam" id="3.20.20.70:FF:000118">
    <property type="entry name" value="Alpha-galactosidase"/>
    <property type="match status" value="1"/>
</dbReference>
<feature type="domain" description="Glycosyl hydrolase family 36 C-terminal" evidence="9">
    <location>
        <begin position="655"/>
        <end position="740"/>
    </location>
</feature>
<dbReference type="InterPro" id="IPR031704">
    <property type="entry name" value="Glyco_hydro_36_N"/>
</dbReference>
<evidence type="ECO:0000256" key="1">
    <source>
        <dbReference type="ARBA" id="ARBA00001255"/>
    </source>
</evidence>
<dbReference type="Proteomes" id="UP001249240">
    <property type="component" value="Unassembled WGS sequence"/>
</dbReference>
<evidence type="ECO:0000256" key="6">
    <source>
        <dbReference type="PIRNR" id="PIRNR005536"/>
    </source>
</evidence>
<feature type="domain" description="Glycosyl hydrolase family 36 N-terminal" evidence="10">
    <location>
        <begin position="27"/>
        <end position="286"/>
    </location>
</feature>
<dbReference type="Gene3D" id="2.60.40.1180">
    <property type="entry name" value="Golgi alpha-mannosidase II"/>
    <property type="match status" value="1"/>
</dbReference>
<dbReference type="Gene3D" id="2.70.98.60">
    <property type="entry name" value="alpha-galactosidase from lactobacil brevis"/>
    <property type="match status" value="1"/>
</dbReference>
<dbReference type="Pfam" id="PF16875">
    <property type="entry name" value="Glyco_hydro_36N"/>
    <property type="match status" value="1"/>
</dbReference>
<dbReference type="RefSeq" id="WP_028020655.1">
    <property type="nucleotide sequence ID" value="NZ_CABLCA010000061.1"/>
</dbReference>
<evidence type="ECO:0000259" key="9">
    <source>
        <dbReference type="Pfam" id="PF16874"/>
    </source>
</evidence>
<dbReference type="GO" id="GO:0016052">
    <property type="term" value="P:carbohydrate catabolic process"/>
    <property type="evidence" value="ECO:0007669"/>
    <property type="project" value="InterPro"/>
</dbReference>
<feature type="active site" description="Nucleophile" evidence="7">
    <location>
        <position position="480"/>
    </location>
</feature>
<feature type="binding site" evidence="8">
    <location>
        <position position="530"/>
    </location>
    <ligand>
        <name>substrate</name>
    </ligand>
</feature>
<dbReference type="PROSITE" id="PS00512">
    <property type="entry name" value="ALPHA_GALACTOSIDASE"/>
    <property type="match status" value="1"/>
</dbReference>
<evidence type="ECO:0000313" key="11">
    <source>
        <dbReference type="EMBL" id="MDT2540248.1"/>
    </source>
</evidence>
<gene>
    <name evidence="11" type="ORF">P7D78_19265</name>
</gene>
<keyword evidence="4 6" id="KW-0378">Hydrolase</keyword>
<dbReference type="PIRSF" id="PIRSF005536">
    <property type="entry name" value="Agal"/>
    <property type="match status" value="1"/>
</dbReference>
<evidence type="ECO:0000256" key="5">
    <source>
        <dbReference type="ARBA" id="ARBA00023295"/>
    </source>
</evidence>
<feature type="binding site" evidence="8">
    <location>
        <position position="200"/>
    </location>
    <ligand>
        <name>substrate</name>
    </ligand>
</feature>
<evidence type="ECO:0000256" key="8">
    <source>
        <dbReference type="PIRSR" id="PIRSR005536-2"/>
    </source>
</evidence>
<dbReference type="InterPro" id="IPR050985">
    <property type="entry name" value="Alpha-glycosidase_related"/>
</dbReference>
<feature type="binding site" evidence="8">
    <location>
        <begin position="367"/>
        <end position="368"/>
    </location>
    <ligand>
        <name>substrate</name>
    </ligand>
</feature>
<name>A0AAW8T3N0_9ENTE</name>
<dbReference type="CDD" id="cd14791">
    <property type="entry name" value="GH36"/>
    <property type="match status" value="1"/>
</dbReference>
<dbReference type="Pfam" id="PF02065">
    <property type="entry name" value="Melibiase"/>
    <property type="match status" value="1"/>
</dbReference>
<feature type="active site" description="Proton donor" evidence="7">
    <location>
        <position position="552"/>
    </location>
</feature>
<feature type="binding site" evidence="8">
    <location>
        <begin position="478"/>
        <end position="482"/>
    </location>
    <ligand>
        <name>substrate</name>
    </ligand>
</feature>
<dbReference type="EC" id="3.2.1.22" evidence="3 6"/>
<dbReference type="GO" id="GO:0004557">
    <property type="term" value="F:alpha-galactosidase activity"/>
    <property type="evidence" value="ECO:0007669"/>
    <property type="project" value="UniProtKB-UniRule"/>
</dbReference>
<comment type="similarity">
    <text evidence="2">Belongs to the glycosyl hydrolase 36 family.</text>
</comment>
<dbReference type="InterPro" id="IPR013780">
    <property type="entry name" value="Glyco_hydro_b"/>
</dbReference>
<protein>
    <recommendedName>
        <fullName evidence="3 6">Alpha-galactosidase</fullName>
        <ecNumber evidence="3 6">3.2.1.22</ecNumber>
    </recommendedName>
</protein>
<evidence type="ECO:0000256" key="3">
    <source>
        <dbReference type="ARBA" id="ARBA00012755"/>
    </source>
</evidence>
<evidence type="ECO:0000256" key="2">
    <source>
        <dbReference type="ARBA" id="ARBA00006202"/>
    </source>
</evidence>
<evidence type="ECO:0000256" key="4">
    <source>
        <dbReference type="ARBA" id="ARBA00022801"/>
    </source>
</evidence>
<organism evidence="11 12">
    <name type="scientific">Enterococcus raffinosus</name>
    <dbReference type="NCBI Taxonomy" id="71452"/>
    <lineage>
        <taxon>Bacteria</taxon>
        <taxon>Bacillati</taxon>
        <taxon>Bacillota</taxon>
        <taxon>Bacilli</taxon>
        <taxon>Lactobacillales</taxon>
        <taxon>Enterococcaceae</taxon>
        <taxon>Enterococcus</taxon>
    </lineage>
</organism>
<dbReference type="InterPro" id="IPR000111">
    <property type="entry name" value="Glyco_hydro_27/36_CS"/>
</dbReference>
<comment type="catalytic activity">
    <reaction evidence="1 6">
        <text>Hydrolysis of terminal, non-reducing alpha-D-galactose residues in alpha-D-galactosides, including galactose oligosaccharides, galactomannans and galactolipids.</text>
        <dbReference type="EC" id="3.2.1.22"/>
    </reaction>
</comment>
<reference evidence="11" key="1">
    <citation type="submission" date="2023-03" db="EMBL/GenBank/DDBJ databases">
        <authorList>
            <person name="Shen W."/>
            <person name="Cai J."/>
        </authorList>
    </citation>
    <scope>NUCLEOTIDE SEQUENCE</scope>
    <source>
        <strain evidence="11">B646-2</strain>
    </source>
</reference>
<dbReference type="InterPro" id="IPR038417">
    <property type="entry name" value="Alpga-gal_N_sf"/>
</dbReference>
<sequence>MIELLSKNMFHLRNEKISYVINVLPNGHLGHVYFGRSLGKITIEDIQYMASTESKSAGTVKFSPAIPNFSLQDQYQEVPVYGTSDFKEGILKVSEEQECLYLDFQYVSHTIKKKKQRELGVPATFAEEGQVESITFCLEDSFNQLRLEVTYSIFENQGTVSRGQKLTNLGANKRQVLRFLSGALDMKNQQFEFLHLSGAWLKERHIKRHSLEQGTVSIGSLKGASSHQHNPFVALLPECSSNNQGDVYAANLIYSGNFLAQTEVDEWNNIRMMLGIHPSSFSWELAQNETFETPELLLHYSAEGLNGLMHETGQFIEKHVINPTWYQKKRPVVLNNWEATYFDFDQDKLLALADKGKKLGIDCFVVDDGWFGERDNDRVSLGDWDENPRKFSKGIAAFSESIHHLGLQFGLWFEPEMVSPISDLYNTHPEWVVRHTDSSRVAIGRGQYVLDFSNPEVVENIYQQMRKIISSTKLDYIKWDMNRNITQAYSTYLKQQGIHQSEFFHRYILGVYRLYERILSEFPHVLIEGCAGGGGRYDLGILFYSPQIWPSDDSDPVERLAIQSGTLLGYPLSSFSNHVSAAPNHQVHRHTSLEMRTNAALFGPLGYELNLFELSTEEQAQIKKDISFYKKNQRLLTFGRFYQLTDILDRPNEYGWAVFDEKNGKGMIGFYRILTEANSSNREFMKLPFLKETESYLVNGEKLSGSVLKRMGIRKPYQFNSVNKDKAQVMGDYQSFIYELQRDE</sequence>
<proteinExistence type="inferred from homology"/>
<comment type="caution">
    <text evidence="11">The sequence shown here is derived from an EMBL/GenBank/DDBJ whole genome shotgun (WGS) entry which is preliminary data.</text>
</comment>
<keyword evidence="5 6" id="KW-0326">Glycosidase</keyword>
<dbReference type="PANTHER" id="PTHR43053:SF3">
    <property type="entry name" value="ALPHA-GALACTOSIDASE C-RELATED"/>
    <property type="match status" value="1"/>
</dbReference>
<dbReference type="InterPro" id="IPR031705">
    <property type="entry name" value="Glyco_hydro_36_C"/>
</dbReference>
<dbReference type="InterPro" id="IPR017853">
    <property type="entry name" value="GH"/>
</dbReference>
<dbReference type="PANTHER" id="PTHR43053">
    <property type="entry name" value="GLYCOSIDASE FAMILY 31"/>
    <property type="match status" value="1"/>
</dbReference>
<evidence type="ECO:0000313" key="12">
    <source>
        <dbReference type="Proteomes" id="UP001249240"/>
    </source>
</evidence>
<feature type="binding site" evidence="8">
    <location>
        <position position="445"/>
    </location>
    <ligand>
        <name>substrate</name>
    </ligand>
</feature>
<dbReference type="GeneID" id="67042418"/>
<accession>A0AAW8T3N0</accession>
<dbReference type="InterPro" id="IPR013785">
    <property type="entry name" value="Aldolase_TIM"/>
</dbReference>
<dbReference type="PRINTS" id="PR00743">
    <property type="entry name" value="GLHYDRLASE36"/>
</dbReference>
<dbReference type="InterPro" id="IPR002252">
    <property type="entry name" value="Glyco_hydro_36"/>
</dbReference>
<dbReference type="Gene3D" id="3.20.20.70">
    <property type="entry name" value="Aldolase class I"/>
    <property type="match status" value="1"/>
</dbReference>
<evidence type="ECO:0000259" key="10">
    <source>
        <dbReference type="Pfam" id="PF16875"/>
    </source>
</evidence>
<dbReference type="EMBL" id="JARPXM010000032">
    <property type="protein sequence ID" value="MDT2540248.1"/>
    <property type="molecule type" value="Genomic_DNA"/>
</dbReference>
<dbReference type="AlphaFoldDB" id="A0AAW8T3N0"/>
<dbReference type="Pfam" id="PF16874">
    <property type="entry name" value="Glyco_hydro_36C"/>
    <property type="match status" value="1"/>
</dbReference>
<feature type="binding site" evidence="8">
    <location>
        <position position="552"/>
    </location>
    <ligand>
        <name>substrate</name>
    </ligand>
</feature>
<evidence type="ECO:0000256" key="7">
    <source>
        <dbReference type="PIRSR" id="PIRSR005536-1"/>
    </source>
</evidence>